<organism evidence="3 4">
    <name type="scientific">Corticimicrobacter populi</name>
    <dbReference type="NCBI Taxonomy" id="2175229"/>
    <lineage>
        <taxon>Bacteria</taxon>
        <taxon>Pseudomonadati</taxon>
        <taxon>Pseudomonadota</taxon>
        <taxon>Betaproteobacteria</taxon>
        <taxon>Burkholderiales</taxon>
        <taxon>Alcaligenaceae</taxon>
        <taxon>Corticimicrobacter</taxon>
    </lineage>
</organism>
<keyword evidence="1" id="KW-0732">Signal</keyword>
<comment type="caution">
    <text evidence="3">The sequence shown here is derived from an EMBL/GenBank/DDBJ whole genome shotgun (WGS) entry which is preliminary data.</text>
</comment>
<dbReference type="AlphaFoldDB" id="A0A2V1K0T7"/>
<dbReference type="EMBL" id="QETA01000005">
    <property type="protein sequence ID" value="PWF22249.1"/>
    <property type="molecule type" value="Genomic_DNA"/>
</dbReference>
<name>A0A2V1K0T7_9BURK</name>
<evidence type="ECO:0000259" key="2">
    <source>
        <dbReference type="Pfam" id="PF03413"/>
    </source>
</evidence>
<dbReference type="Gene3D" id="3.10.450.40">
    <property type="match status" value="1"/>
</dbReference>
<dbReference type="Pfam" id="PF03413">
    <property type="entry name" value="PepSY"/>
    <property type="match status" value="1"/>
</dbReference>
<dbReference type="Proteomes" id="UP000245212">
    <property type="component" value="Unassembled WGS sequence"/>
</dbReference>
<proteinExistence type="predicted"/>
<sequence>MAALCCGLMVLVAGPVAAGDDDHEIARRALEAGEVLPLRTVLDIVEKQYPGQVVEVEFEHDDGEFQYEIKVLQQGGRLVKLDLDARTGEIVEAKSRRRD</sequence>
<reference evidence="4" key="1">
    <citation type="submission" date="2018-05" db="EMBL/GenBank/DDBJ databases">
        <authorList>
            <person name="Li Y."/>
        </authorList>
    </citation>
    <scope>NUCLEOTIDE SEQUENCE [LARGE SCALE GENOMIC DNA]</scope>
    <source>
        <strain evidence="4">3d-2-2</strain>
    </source>
</reference>
<evidence type="ECO:0000313" key="4">
    <source>
        <dbReference type="Proteomes" id="UP000245212"/>
    </source>
</evidence>
<evidence type="ECO:0000313" key="3">
    <source>
        <dbReference type="EMBL" id="PWF22249.1"/>
    </source>
</evidence>
<protein>
    <submittedName>
        <fullName evidence="3">Peptidase</fullName>
    </submittedName>
</protein>
<dbReference type="RefSeq" id="WP_109062487.1">
    <property type="nucleotide sequence ID" value="NZ_QETA01000005.1"/>
</dbReference>
<gene>
    <name evidence="3" type="ORF">DD235_12825</name>
</gene>
<evidence type="ECO:0000256" key="1">
    <source>
        <dbReference type="SAM" id="SignalP"/>
    </source>
</evidence>
<feature type="chain" id="PRO_5016113875" evidence="1">
    <location>
        <begin position="19"/>
        <end position="99"/>
    </location>
</feature>
<accession>A0A2V1K0T7</accession>
<dbReference type="InterPro" id="IPR025711">
    <property type="entry name" value="PepSY"/>
</dbReference>
<keyword evidence="4" id="KW-1185">Reference proteome</keyword>
<feature type="signal peptide" evidence="1">
    <location>
        <begin position="1"/>
        <end position="18"/>
    </location>
</feature>
<feature type="domain" description="PepSY" evidence="2">
    <location>
        <begin position="40"/>
        <end position="92"/>
    </location>
</feature>